<protein>
    <submittedName>
        <fullName evidence="1">Uncharacterized protein</fullName>
    </submittedName>
</protein>
<sequence length="75" mass="9385">MNKDREMINTIFLLVERHKELIQLEDDFLKWQEENPDKYSWEYKKKRPTRAELKRYRLLIRELMIELEGALRIYG</sequence>
<dbReference type="RefSeq" id="WP_107372747.1">
    <property type="nucleotide sequence ID" value="NZ_JAHSUN010000009.1"/>
</dbReference>
<name>A0ABX5I6E4_STACR</name>
<proteinExistence type="predicted"/>
<dbReference type="EMBL" id="PZAO01000028">
    <property type="protein sequence ID" value="PTG68516.1"/>
    <property type="molecule type" value="Genomic_DNA"/>
</dbReference>
<gene>
    <name evidence="1" type="ORF">BU676_10005</name>
</gene>
<dbReference type="Proteomes" id="UP000242008">
    <property type="component" value="Unassembled WGS sequence"/>
</dbReference>
<evidence type="ECO:0000313" key="2">
    <source>
        <dbReference type="Proteomes" id="UP000242008"/>
    </source>
</evidence>
<organism evidence="1 2">
    <name type="scientific">Staphylococcus chromogenes</name>
    <name type="common">Staphylococcus hyicus subsp. chromogenes</name>
    <dbReference type="NCBI Taxonomy" id="46126"/>
    <lineage>
        <taxon>Bacteria</taxon>
        <taxon>Bacillati</taxon>
        <taxon>Bacillota</taxon>
        <taxon>Bacilli</taxon>
        <taxon>Bacillales</taxon>
        <taxon>Staphylococcaceae</taxon>
        <taxon>Staphylococcus</taxon>
    </lineage>
</organism>
<reference evidence="1 2" key="1">
    <citation type="journal article" date="2016" name="Front. Microbiol.">
        <title>Comprehensive Phylogenetic Analysis of Bovine Non-aureus Staphylococci Species Based on Whole-Genome Sequencing.</title>
        <authorList>
            <person name="Naushad S."/>
            <person name="Barkema H.W."/>
            <person name="Luby C."/>
            <person name="Condas L.A."/>
            <person name="Nobrega D.B."/>
            <person name="Carson D.A."/>
            <person name="De Buck J."/>
        </authorList>
    </citation>
    <scope>NUCLEOTIDE SEQUENCE [LARGE SCALE GENOMIC DNA]</scope>
    <source>
        <strain evidence="1 2">SNUC 1363</strain>
    </source>
</reference>
<comment type="caution">
    <text evidence="1">The sequence shown here is derived from an EMBL/GenBank/DDBJ whole genome shotgun (WGS) entry which is preliminary data.</text>
</comment>
<keyword evidence="2" id="KW-1185">Reference proteome</keyword>
<evidence type="ECO:0000313" key="1">
    <source>
        <dbReference type="EMBL" id="PTG68516.1"/>
    </source>
</evidence>
<accession>A0ABX5I6E4</accession>